<dbReference type="GO" id="GO:0016757">
    <property type="term" value="F:glycosyltransferase activity"/>
    <property type="evidence" value="ECO:0007669"/>
    <property type="project" value="UniProtKB-KW"/>
</dbReference>
<keyword evidence="3" id="KW-0313">Glucose metabolism</keyword>
<gene>
    <name evidence="10" type="ORF">BDV96DRAFT_494367</name>
</gene>
<dbReference type="InterPro" id="IPR001296">
    <property type="entry name" value="Glyco_trans_1"/>
</dbReference>
<keyword evidence="4" id="KW-0328">Glycosyltransferase</keyword>
<feature type="region of interest" description="Disordered" evidence="7">
    <location>
        <begin position="694"/>
        <end position="714"/>
    </location>
</feature>
<evidence type="ECO:0000259" key="8">
    <source>
        <dbReference type="Pfam" id="PF00534"/>
    </source>
</evidence>
<keyword evidence="6" id="KW-0119">Carbohydrate metabolism</keyword>
<dbReference type="InterPro" id="IPR052078">
    <property type="entry name" value="Trehalose_Metab_GTase"/>
</dbReference>
<dbReference type="InterPro" id="IPR049438">
    <property type="entry name" value="TreT_GT1"/>
</dbReference>
<dbReference type="SUPFAM" id="SSF53756">
    <property type="entry name" value="UDP-Glycosyltransferase/glycogen phosphorylase"/>
    <property type="match status" value="1"/>
</dbReference>
<evidence type="ECO:0000256" key="1">
    <source>
        <dbReference type="ARBA" id="ARBA00009481"/>
    </source>
</evidence>
<dbReference type="Proteomes" id="UP000799770">
    <property type="component" value="Unassembled WGS sequence"/>
</dbReference>
<feature type="domain" description="Trehalose synthase N-terminal" evidence="9">
    <location>
        <begin position="255"/>
        <end position="421"/>
    </location>
</feature>
<evidence type="ECO:0000313" key="11">
    <source>
        <dbReference type="Proteomes" id="UP000799770"/>
    </source>
</evidence>
<feature type="domain" description="Glycosyl transferase family 1" evidence="8">
    <location>
        <begin position="474"/>
        <end position="649"/>
    </location>
</feature>
<evidence type="ECO:0000313" key="10">
    <source>
        <dbReference type="EMBL" id="KAF2114942.1"/>
    </source>
</evidence>
<dbReference type="Pfam" id="PF21269">
    <property type="entry name" value="TreT_GT1"/>
    <property type="match status" value="1"/>
</dbReference>
<dbReference type="PANTHER" id="PTHR47779">
    <property type="entry name" value="SYNTHASE (CCG-9), PUTATIVE (AFU_ORTHOLOGUE AFUA_3G12100)-RELATED"/>
    <property type="match status" value="1"/>
</dbReference>
<protein>
    <submittedName>
        <fullName evidence="10">Putative trehalose synthase-like protein</fullName>
    </submittedName>
</protein>
<name>A0A6A5Z677_9PLEO</name>
<evidence type="ECO:0000256" key="7">
    <source>
        <dbReference type="SAM" id="MobiDB-lite"/>
    </source>
</evidence>
<comment type="similarity">
    <text evidence="1">Belongs to the glycosyltransferase group 1 family. Glycosyltransferase 4 subfamily.</text>
</comment>
<evidence type="ECO:0000256" key="4">
    <source>
        <dbReference type="ARBA" id="ARBA00022676"/>
    </source>
</evidence>
<evidence type="ECO:0000256" key="6">
    <source>
        <dbReference type="ARBA" id="ARBA00023277"/>
    </source>
</evidence>
<accession>A0A6A5Z677</accession>
<feature type="region of interest" description="Disordered" evidence="7">
    <location>
        <begin position="1"/>
        <end position="27"/>
    </location>
</feature>
<dbReference type="OrthoDB" id="937291at2759"/>
<dbReference type="Gene3D" id="3.40.50.2000">
    <property type="entry name" value="Glycogen Phosphorylase B"/>
    <property type="match status" value="2"/>
</dbReference>
<feature type="compositionally biased region" description="Basic residues" evidence="7">
    <location>
        <begin position="14"/>
        <end position="24"/>
    </location>
</feature>
<feature type="compositionally biased region" description="Basic and acidic residues" evidence="7">
    <location>
        <begin position="699"/>
        <end position="714"/>
    </location>
</feature>
<reference evidence="10" key="1">
    <citation type="journal article" date="2020" name="Stud. Mycol.">
        <title>101 Dothideomycetes genomes: a test case for predicting lifestyles and emergence of pathogens.</title>
        <authorList>
            <person name="Haridas S."/>
            <person name="Albert R."/>
            <person name="Binder M."/>
            <person name="Bloem J."/>
            <person name="Labutti K."/>
            <person name="Salamov A."/>
            <person name="Andreopoulos B."/>
            <person name="Baker S."/>
            <person name="Barry K."/>
            <person name="Bills G."/>
            <person name="Bluhm B."/>
            <person name="Cannon C."/>
            <person name="Castanera R."/>
            <person name="Culley D."/>
            <person name="Daum C."/>
            <person name="Ezra D."/>
            <person name="Gonzalez J."/>
            <person name="Henrissat B."/>
            <person name="Kuo A."/>
            <person name="Liang C."/>
            <person name="Lipzen A."/>
            <person name="Lutzoni F."/>
            <person name="Magnuson J."/>
            <person name="Mondo S."/>
            <person name="Nolan M."/>
            <person name="Ohm R."/>
            <person name="Pangilinan J."/>
            <person name="Park H.-J."/>
            <person name="Ramirez L."/>
            <person name="Alfaro M."/>
            <person name="Sun H."/>
            <person name="Tritt A."/>
            <person name="Yoshinaga Y."/>
            <person name="Zwiers L.-H."/>
            <person name="Turgeon B."/>
            <person name="Goodwin S."/>
            <person name="Spatafora J."/>
            <person name="Crous P."/>
            <person name="Grigoriev I."/>
        </authorList>
    </citation>
    <scope>NUCLEOTIDE SEQUENCE</scope>
    <source>
        <strain evidence="10">CBS 627.86</strain>
    </source>
</reference>
<evidence type="ECO:0000256" key="5">
    <source>
        <dbReference type="ARBA" id="ARBA00022679"/>
    </source>
</evidence>
<organism evidence="10 11">
    <name type="scientific">Lophiotrema nucula</name>
    <dbReference type="NCBI Taxonomy" id="690887"/>
    <lineage>
        <taxon>Eukaryota</taxon>
        <taxon>Fungi</taxon>
        <taxon>Dikarya</taxon>
        <taxon>Ascomycota</taxon>
        <taxon>Pezizomycotina</taxon>
        <taxon>Dothideomycetes</taxon>
        <taxon>Pleosporomycetidae</taxon>
        <taxon>Pleosporales</taxon>
        <taxon>Lophiotremataceae</taxon>
        <taxon>Lophiotrema</taxon>
    </lineage>
</organism>
<keyword evidence="11" id="KW-1185">Reference proteome</keyword>
<dbReference type="AlphaFoldDB" id="A0A6A5Z677"/>
<comment type="subunit">
    <text evidence="2">Homodimer.</text>
</comment>
<dbReference type="EMBL" id="ML977324">
    <property type="protein sequence ID" value="KAF2114942.1"/>
    <property type="molecule type" value="Genomic_DNA"/>
</dbReference>
<keyword evidence="5" id="KW-0808">Transferase</keyword>
<sequence>MSEPIPKLELPAPSKKRSAKRPALRRVETREAFQAPSSIRQLKKQDPFSQGIDLLYAGIAVQEVEDGKVDVALVCHDETYSIDFTTFVMDIPSRPSTPIPSSGARAAALADYIVKKLSTYSKENTYKFVGAGLTKNTFEMCPQLPSRLYQEYDIVAFVFERSAKSSRTLDPQKYTEVLVDEEADSMARKCVLRFNSHHQPHLQTESMHEVGVDSGGEARITLLRDYPETVGDRTWEATSKYAESLRQNGIRVAFFNSTPQGGGVALMRHALIRLLRLLEVDVRWYVPRPKPEIFRITKNNHNILQGVAEDGIRISEEQIAKLDNWARDNAEKFWIWEDGPLAPRSQGGADVIVVDDPQMPSLVKIAKELDPERPVIFRSHIQVRADLADQEETPTSEVWNWIWENVKQADVFISHPVREFVPNNVHFERVGYMPATTDWLDGLNKPMNKWDEQYYIYMFNEFCRSKGANTLDYPNREYIVQIARFDPAKGIPDVLASYAELRRNYMKNLQRDRTPQLVIAGHGAVDDPDANIIFNDTMARLQNDYPDLINDVIVIRLPHIDQYLNALMSCAHVALQLSTREGFEVKVSEALHKGVPVIATKAGGIPLQVQDGKSGFLVESGDYKAVAKHLHYLFTEDKAYDEMSKYAEDHVSDEVSTVGNALCWLYLADELAKGKKIKPNSKWINDMAREEAGLPYEEGETRLPRSAKLDLHRQ</sequence>
<dbReference type="GO" id="GO:0006006">
    <property type="term" value="P:glucose metabolic process"/>
    <property type="evidence" value="ECO:0007669"/>
    <property type="project" value="UniProtKB-KW"/>
</dbReference>
<dbReference type="Pfam" id="PF00534">
    <property type="entry name" value="Glycos_transf_1"/>
    <property type="match status" value="1"/>
</dbReference>
<evidence type="ECO:0000256" key="3">
    <source>
        <dbReference type="ARBA" id="ARBA00022526"/>
    </source>
</evidence>
<dbReference type="PANTHER" id="PTHR47779:SF1">
    <property type="entry name" value="SYNTHASE (CCG-9), PUTATIVE (AFU_ORTHOLOGUE AFUA_3G12100)-RELATED"/>
    <property type="match status" value="1"/>
</dbReference>
<evidence type="ECO:0000256" key="2">
    <source>
        <dbReference type="ARBA" id="ARBA00011738"/>
    </source>
</evidence>
<evidence type="ECO:0000259" key="9">
    <source>
        <dbReference type="Pfam" id="PF21269"/>
    </source>
</evidence>
<proteinExistence type="inferred from homology"/>